<dbReference type="EMBL" id="JBHUME010000002">
    <property type="protein sequence ID" value="MFD2611206.1"/>
    <property type="molecule type" value="Genomic_DNA"/>
</dbReference>
<protein>
    <recommendedName>
        <fullName evidence="1">Potassium/proton antiporter subunit KhtT-like N-terminal domain-containing protein</fullName>
    </recommendedName>
</protein>
<comment type="caution">
    <text evidence="2">The sequence shown here is derived from an EMBL/GenBank/DDBJ whole genome shotgun (WGS) entry which is preliminary data.</text>
</comment>
<sequence>MKIKMSDLPGLGKRISMTMANDSRFVLIVHHTGVRELYYFDEDEDEECIHHMLAHSDNYDS</sequence>
<proteinExistence type="predicted"/>
<evidence type="ECO:0000313" key="3">
    <source>
        <dbReference type="Proteomes" id="UP001597541"/>
    </source>
</evidence>
<evidence type="ECO:0000259" key="1">
    <source>
        <dbReference type="Pfam" id="PF25991"/>
    </source>
</evidence>
<gene>
    <name evidence="2" type="ORF">ACFSUF_02055</name>
</gene>
<evidence type="ECO:0000313" key="2">
    <source>
        <dbReference type="EMBL" id="MFD2611206.1"/>
    </source>
</evidence>
<dbReference type="InterPro" id="IPR058776">
    <property type="entry name" value="KhtT-like_N"/>
</dbReference>
<feature type="domain" description="Potassium/proton antiporter subunit KhtT-like N-terminal" evidence="1">
    <location>
        <begin position="1"/>
        <end position="50"/>
    </location>
</feature>
<reference evidence="3" key="1">
    <citation type="journal article" date="2019" name="Int. J. Syst. Evol. Microbiol.">
        <title>The Global Catalogue of Microorganisms (GCM) 10K type strain sequencing project: providing services to taxonomists for standard genome sequencing and annotation.</title>
        <authorList>
            <consortium name="The Broad Institute Genomics Platform"/>
            <consortium name="The Broad Institute Genome Sequencing Center for Infectious Disease"/>
            <person name="Wu L."/>
            <person name="Ma J."/>
        </authorList>
    </citation>
    <scope>NUCLEOTIDE SEQUENCE [LARGE SCALE GENOMIC DNA]</scope>
    <source>
        <strain evidence="3">KCTC 3950</strain>
    </source>
</reference>
<dbReference type="Pfam" id="PF25991">
    <property type="entry name" value="KhtT_N"/>
    <property type="match status" value="1"/>
</dbReference>
<accession>A0ABW5P8I5</accession>
<dbReference type="Proteomes" id="UP001597541">
    <property type="component" value="Unassembled WGS sequence"/>
</dbReference>
<name>A0ABW5P8I5_9BACL</name>
<keyword evidence="3" id="KW-1185">Reference proteome</keyword>
<dbReference type="RefSeq" id="WP_377599613.1">
    <property type="nucleotide sequence ID" value="NZ_JBHUME010000002.1"/>
</dbReference>
<organism evidence="2 3">
    <name type="scientific">Paenibacillus gansuensis</name>
    <dbReference type="NCBI Taxonomy" id="306542"/>
    <lineage>
        <taxon>Bacteria</taxon>
        <taxon>Bacillati</taxon>
        <taxon>Bacillota</taxon>
        <taxon>Bacilli</taxon>
        <taxon>Bacillales</taxon>
        <taxon>Paenibacillaceae</taxon>
        <taxon>Paenibacillus</taxon>
    </lineage>
</organism>